<evidence type="ECO:0000313" key="1">
    <source>
        <dbReference type="EMBL" id="EXI69727.1"/>
    </source>
</evidence>
<dbReference type="Proteomes" id="UP000020218">
    <property type="component" value="Unassembled WGS sequence"/>
</dbReference>
<sequence>MAVRTPSVEFALGASEAMSLAGIAGWTLTAVSDRIWLTEENGGRDVWLLPGQRHLIASNGRVVVEPWHGKGGGACAATFRLLPPVASCRRGWRLPGLRPSSAAVACA</sequence>
<dbReference type="AlphaFoldDB" id="A0A011NYJ9"/>
<comment type="caution">
    <text evidence="1">The sequence shown here is derived from an EMBL/GenBank/DDBJ whole genome shotgun (WGS) entry which is preliminary data.</text>
</comment>
<dbReference type="InterPro" id="IPR021317">
    <property type="entry name" value="DUF2917"/>
</dbReference>
<protein>
    <recommendedName>
        <fullName evidence="3">DUF2917 domain-containing protein</fullName>
    </recommendedName>
</protein>
<evidence type="ECO:0008006" key="3">
    <source>
        <dbReference type="Google" id="ProtNLM"/>
    </source>
</evidence>
<name>A0A011NYJ9_9PROT</name>
<dbReference type="PATRIC" id="fig|1454001.3.peg.55"/>
<dbReference type="Pfam" id="PF11142">
    <property type="entry name" value="DUF2917"/>
    <property type="match status" value="1"/>
</dbReference>
<proteinExistence type="predicted"/>
<reference evidence="1" key="1">
    <citation type="submission" date="2014-02" db="EMBL/GenBank/DDBJ databases">
        <title>Expanding our view of genomic diversity in Candidatus Accumulibacter clades.</title>
        <authorList>
            <person name="Skennerton C.T."/>
            <person name="Barr J.J."/>
            <person name="Slater F.R."/>
            <person name="Bond P.L."/>
            <person name="Tyson G.W."/>
        </authorList>
    </citation>
    <scope>NUCLEOTIDE SEQUENCE [LARGE SCALE GENOMIC DNA]</scope>
</reference>
<dbReference type="STRING" id="1454001.AW08_00220"/>
<dbReference type="EMBL" id="JFAX01000001">
    <property type="protein sequence ID" value="EXI69727.1"/>
    <property type="molecule type" value="Genomic_DNA"/>
</dbReference>
<keyword evidence="2" id="KW-1185">Reference proteome</keyword>
<evidence type="ECO:0000313" key="2">
    <source>
        <dbReference type="Proteomes" id="UP000020218"/>
    </source>
</evidence>
<gene>
    <name evidence="1" type="ORF">AW08_00220</name>
</gene>
<accession>A0A011NYJ9</accession>
<organism evidence="1 2">
    <name type="scientific">Candidatus Accumulibacter adjunctus</name>
    <dbReference type="NCBI Taxonomy" id="1454001"/>
    <lineage>
        <taxon>Bacteria</taxon>
        <taxon>Pseudomonadati</taxon>
        <taxon>Pseudomonadota</taxon>
        <taxon>Betaproteobacteria</taxon>
        <taxon>Candidatus Accumulibacter</taxon>
    </lineage>
</organism>